<organism evidence="1 2">
    <name type="scientific">Flammeovirga agarivorans</name>
    <dbReference type="NCBI Taxonomy" id="2726742"/>
    <lineage>
        <taxon>Bacteria</taxon>
        <taxon>Pseudomonadati</taxon>
        <taxon>Bacteroidota</taxon>
        <taxon>Cytophagia</taxon>
        <taxon>Cytophagales</taxon>
        <taxon>Flammeovirgaceae</taxon>
        <taxon>Flammeovirga</taxon>
    </lineage>
</organism>
<keyword evidence="2" id="KW-1185">Reference proteome</keyword>
<evidence type="ECO:0000313" key="2">
    <source>
        <dbReference type="Proteomes" id="UP000585050"/>
    </source>
</evidence>
<dbReference type="Proteomes" id="UP000585050">
    <property type="component" value="Unassembled WGS sequence"/>
</dbReference>
<dbReference type="EMBL" id="JABAIL010000005">
    <property type="protein sequence ID" value="NLR93242.1"/>
    <property type="molecule type" value="Genomic_DNA"/>
</dbReference>
<protein>
    <recommendedName>
        <fullName evidence="3">Tetratricopeptide repeat protein</fullName>
    </recommendedName>
</protein>
<dbReference type="SUPFAM" id="SSF48452">
    <property type="entry name" value="TPR-like"/>
    <property type="match status" value="1"/>
</dbReference>
<gene>
    <name evidence="1" type="ORF">HGP29_18715</name>
</gene>
<dbReference type="Gene3D" id="1.25.40.10">
    <property type="entry name" value="Tetratricopeptide repeat domain"/>
    <property type="match status" value="1"/>
</dbReference>
<reference evidence="1 2" key="1">
    <citation type="submission" date="2020-04" db="EMBL/GenBank/DDBJ databases">
        <title>Flammeovirga sp. SR4, a novel species isolated from seawater.</title>
        <authorList>
            <person name="Wang X."/>
        </authorList>
    </citation>
    <scope>NUCLEOTIDE SEQUENCE [LARGE SCALE GENOMIC DNA]</scope>
    <source>
        <strain evidence="1 2">SR4</strain>
    </source>
</reference>
<proteinExistence type="predicted"/>
<dbReference type="AlphaFoldDB" id="A0A7X8XXH3"/>
<dbReference type="RefSeq" id="WP_168883940.1">
    <property type="nucleotide sequence ID" value="NZ_JABAIL010000005.1"/>
</dbReference>
<evidence type="ECO:0008006" key="3">
    <source>
        <dbReference type="Google" id="ProtNLM"/>
    </source>
</evidence>
<name>A0A7X8XXH3_9BACT</name>
<accession>A0A7X8XXH3</accession>
<sequence length="466" mass="53298">MKYYLRILICAIVACIVVACAPTFYEKTFELNKALAEGNYDQAAVIMQQSEKKMSSGRLEFLYYVNAGMVASLQENFDQSNQYFQKADLFVEDHKKNVFEEGGALLLNPNLTTYPGEDHEKLMINYFKALNYLEMRQYNEALVECKRMNLRLQQLSDKYKSDKKYKKDAFIHVMMGIIYEAFNDPNNAFIAYRNALDIYQNEYAALFNTPVPQQLKLDLVRTAQETGLYDDAARYSKQFKLEVGKDESYANLVLLWNNGMSPVKDEWGVNFAVIQGKNGWVTFVNKELGMSFPFYCGNDKPTVTWVKAVFPKYVERKSFYKSAKLSDQDHTYLFSHAEDINAISFKVLEERMLLEFSKTLLRVAMKQSIAAKVSQENEGWGAALSILGSATESADTRSWQSLPKDISYVRVPLKEGQTSIDIELTNIKGGKEKRTIELPKFVKGETVVLPYYTLSSFAPQTASYGF</sequence>
<dbReference type="PROSITE" id="PS51257">
    <property type="entry name" value="PROKAR_LIPOPROTEIN"/>
    <property type="match status" value="1"/>
</dbReference>
<dbReference type="InterPro" id="IPR011990">
    <property type="entry name" value="TPR-like_helical_dom_sf"/>
</dbReference>
<evidence type="ECO:0000313" key="1">
    <source>
        <dbReference type="EMBL" id="NLR93242.1"/>
    </source>
</evidence>
<comment type="caution">
    <text evidence="1">The sequence shown here is derived from an EMBL/GenBank/DDBJ whole genome shotgun (WGS) entry which is preliminary data.</text>
</comment>